<sequence length="373" mass="42616">MDYLAQLIHEKSTISAFPNHFKHTDRLIDLEIARVRAQLFQCNFDDDLPKLPELESHEDIVTLQEKVYVPTKEHPEFNFVGRILGPRGMTAKQLEHETGCKIMVRGRGSLRDTKKEEANRGKPNWEHLEDNLHILIQCEDTEKRARSKLEKAVGRVKKLLVPTNNGIDELKRKQLMELSIINGTYRSAIGPKNPPSIPRLTPLSMLSHMHLPISPPPFVSSATTHSHSNNHPFFESSYGSNRITFWVVDSQLSFAKQLEHETGCKIMVRGRGSLRDTKKEEANRGKPNWEHLEDNLHILIQCEDTEKRARSKLEKAVGRVKKLLVPTNNGIDELKRKQLMELSIINGTYRSAIGPKNPPSLFSSHFPFIIVLD</sequence>
<protein>
    <submittedName>
        <fullName evidence="5">K Homology domain-containing protein</fullName>
    </submittedName>
</protein>
<dbReference type="InterPro" id="IPR045071">
    <property type="entry name" value="BBP-like"/>
</dbReference>
<dbReference type="Pfam" id="PF16544">
    <property type="entry name" value="STAR_dimer"/>
    <property type="match status" value="1"/>
</dbReference>
<dbReference type="PANTHER" id="PTHR11208">
    <property type="entry name" value="RNA-BINDING PROTEIN RELATED"/>
    <property type="match status" value="1"/>
</dbReference>
<dbReference type="GO" id="GO:0005634">
    <property type="term" value="C:nucleus"/>
    <property type="evidence" value="ECO:0007669"/>
    <property type="project" value="TreeGrafter"/>
</dbReference>
<dbReference type="WBParaSite" id="scf7180000423491.g11115">
    <property type="protein sequence ID" value="scf7180000423491.g11115"/>
    <property type="gene ID" value="scf7180000423491.g11115"/>
</dbReference>
<dbReference type="Gene3D" id="1.20.5.4010">
    <property type="match status" value="1"/>
</dbReference>
<dbReference type="GO" id="GO:0003729">
    <property type="term" value="F:mRNA binding"/>
    <property type="evidence" value="ECO:0007669"/>
    <property type="project" value="TreeGrafter"/>
</dbReference>
<dbReference type="Gene3D" id="3.30.1370.10">
    <property type="entry name" value="K Homology domain, type 1"/>
    <property type="match status" value="2"/>
</dbReference>
<proteinExistence type="predicted"/>
<dbReference type="InterPro" id="IPR055256">
    <property type="entry name" value="KH_1_KHDC4/BBP-like"/>
</dbReference>
<organism evidence="4 5">
    <name type="scientific">Meloidogyne floridensis</name>
    <dbReference type="NCBI Taxonomy" id="298350"/>
    <lineage>
        <taxon>Eukaryota</taxon>
        <taxon>Metazoa</taxon>
        <taxon>Ecdysozoa</taxon>
        <taxon>Nematoda</taxon>
        <taxon>Chromadorea</taxon>
        <taxon>Rhabditida</taxon>
        <taxon>Tylenchina</taxon>
        <taxon>Tylenchomorpha</taxon>
        <taxon>Tylenchoidea</taxon>
        <taxon>Meloidogynidae</taxon>
        <taxon>Meloidogyninae</taxon>
        <taxon>Meloidogyne</taxon>
    </lineage>
</organism>
<keyword evidence="4" id="KW-1185">Reference proteome</keyword>
<keyword evidence="2" id="KW-0694">RNA-binding</keyword>
<accession>A0A915P6C4</accession>
<dbReference type="InterPro" id="IPR036612">
    <property type="entry name" value="KH_dom_type_1_sf"/>
</dbReference>
<dbReference type="InterPro" id="IPR032377">
    <property type="entry name" value="STAR_dimer"/>
</dbReference>
<evidence type="ECO:0000313" key="5">
    <source>
        <dbReference type="WBParaSite" id="scf7180000423491.g11115"/>
    </source>
</evidence>
<dbReference type="Pfam" id="PF22675">
    <property type="entry name" value="KH-I_KHDC4-BBP"/>
    <property type="match status" value="2"/>
</dbReference>
<feature type="domain" description="K Homology" evidence="3">
    <location>
        <begin position="61"/>
        <end position="161"/>
    </location>
</feature>
<evidence type="ECO:0000256" key="2">
    <source>
        <dbReference type="ARBA" id="ARBA00022884"/>
    </source>
</evidence>
<evidence type="ECO:0000313" key="4">
    <source>
        <dbReference type="Proteomes" id="UP000887560"/>
    </source>
</evidence>
<dbReference type="FunFam" id="3.30.1370.10:FF:000028">
    <property type="entry name" value="protein quaking isoform X2"/>
    <property type="match status" value="1"/>
</dbReference>
<dbReference type="GO" id="GO:0048024">
    <property type="term" value="P:regulation of mRNA splicing, via spliceosome"/>
    <property type="evidence" value="ECO:0007669"/>
    <property type="project" value="TreeGrafter"/>
</dbReference>
<keyword evidence="1" id="KW-0217">Developmental protein</keyword>
<dbReference type="Proteomes" id="UP000887560">
    <property type="component" value="Unplaced"/>
</dbReference>
<dbReference type="SUPFAM" id="SSF54791">
    <property type="entry name" value="Eukaryotic type KH-domain (KH-domain type I)"/>
    <property type="match status" value="2"/>
</dbReference>
<evidence type="ECO:0000259" key="3">
    <source>
        <dbReference type="SMART" id="SM00322"/>
    </source>
</evidence>
<dbReference type="PANTHER" id="PTHR11208:SF125">
    <property type="entry name" value="KH DOMAIN-CONTAINING RNA-BINDING PROTEIN QKI"/>
    <property type="match status" value="1"/>
</dbReference>
<dbReference type="SMART" id="SM00322">
    <property type="entry name" value="KH"/>
    <property type="match status" value="1"/>
</dbReference>
<evidence type="ECO:0000256" key="1">
    <source>
        <dbReference type="ARBA" id="ARBA00022473"/>
    </source>
</evidence>
<dbReference type="InterPro" id="IPR004087">
    <property type="entry name" value="KH_dom"/>
</dbReference>
<dbReference type="AlphaFoldDB" id="A0A915P6C4"/>
<name>A0A915P6C4_9BILA</name>
<reference evidence="5" key="1">
    <citation type="submission" date="2022-11" db="UniProtKB">
        <authorList>
            <consortium name="WormBaseParasite"/>
        </authorList>
    </citation>
    <scope>IDENTIFICATION</scope>
</reference>